<feature type="compositionally biased region" description="Gly residues" evidence="1">
    <location>
        <begin position="2239"/>
        <end position="2254"/>
    </location>
</feature>
<evidence type="ECO:0000313" key="4">
    <source>
        <dbReference type="Proteomes" id="UP001209540"/>
    </source>
</evidence>
<feature type="region of interest" description="Disordered" evidence="1">
    <location>
        <begin position="73"/>
        <end position="122"/>
    </location>
</feature>
<feature type="region of interest" description="Disordered" evidence="1">
    <location>
        <begin position="913"/>
        <end position="945"/>
    </location>
</feature>
<evidence type="ECO:0000259" key="2">
    <source>
        <dbReference type="Pfam" id="PF20262"/>
    </source>
</evidence>
<dbReference type="InterPro" id="IPR016024">
    <property type="entry name" value="ARM-type_fold"/>
</dbReference>
<feature type="region of interest" description="Disordered" evidence="1">
    <location>
        <begin position="576"/>
        <end position="621"/>
    </location>
</feature>
<evidence type="ECO:0000256" key="1">
    <source>
        <dbReference type="SAM" id="MobiDB-lite"/>
    </source>
</evidence>
<gene>
    <name evidence="3" type="ORF">BDA99DRAFT_536570</name>
</gene>
<feature type="compositionally biased region" description="Gly residues" evidence="1">
    <location>
        <begin position="1291"/>
        <end position="1303"/>
    </location>
</feature>
<dbReference type="PANTHER" id="PTHR31781:SF1">
    <property type="entry name" value="PROTEIN UNC-80 HOMOLOG"/>
    <property type="match status" value="1"/>
</dbReference>
<feature type="compositionally biased region" description="Low complexity" evidence="1">
    <location>
        <begin position="2368"/>
        <end position="2380"/>
    </location>
</feature>
<feature type="region of interest" description="Disordered" evidence="1">
    <location>
        <begin position="2423"/>
        <end position="2550"/>
    </location>
</feature>
<dbReference type="PANTHER" id="PTHR31781">
    <property type="entry name" value="UNC80"/>
    <property type="match status" value="1"/>
</dbReference>
<sequence length="2636" mass="294776">MSNEHNGNGASPPQPPSVFVSQPKLLPPLRNASLHHRNNQQSKKDSDPSRPSMPATATAAAVAVRLGRGHNLFLRNQPSTSSNYSSSTNSYSTTQPTSITPSITTNGYHTPSNGSGGGYHRQHLRARGGIYATTTTAQQDIVRLERDLEKLLLRPHGRHRQAGLSTGIHNTLDPHQNNHNGNGNNINDHHQENGNRRNLFMRYSKADLMGGGSHHDILNEDVRTDQTRIAAIMGSILEVVERHKLATQLPFAGDILGVLSVPFSQSPVNVNDCQQALDIFDYIRERFKQLDPIDNFEQIMFCCRLLKLGQLKLKMRLVATLKLMLAPCMGNPNFLPSSFAAFHALVYTLVDAFSSASSSLANTILERPYSRHEEEFDHIQSSIFDLLDKLASGNIIPLVGVEWDRYFIIPQHHVIEDVNDEHADDNNKVDQSNDMIPVLVARYCVVEALCRSLMPNTHSNKLDSASKAAIGKLIIEKFLPRYWQEPDTQLEPAYTIVLYVLSECATDWFINATNEELRQPSSSVSLLLNFVQEKLTASSLQTYLPDWHDNMNQRSVYINTISMILSILSVTSLKDPQPNSLRSSPNHSPRPSSAYNMDSATWPPPPSPSFEDSIRDQLSTKSGTDNKSDFFAWRHTVSTFKSYFETFWNSPLNDLVIQVITDIINDGTWEQVTQMYENLAFNMINDENHTIGEKIVHATLSTFLDRLVSTYPTPTPALSQLLYRLSQTYRTVFYRPVITCAASDDEHKIATQLTMITCLRKYLSGVQFWMQDAEMINVVLLSDLGSKKAAKEKAALDAEIALMKWGSTTLGQCVIAMEFMWSIKELREKQSDTNRNMEEDEIAKKFLIDLERRLAVFMTAKEKLVLIPIPLRVILCNIFLDARFFCNTTHRPGWLSRAIDWATQPVATAEFFRDTNHNNNNNNDDDIDEVETNSPSSTPDDRKAAAAAARTSAILHHHYLDDVTLMFQRIRITYAMTVDQLENETNEVLEYGDRPVSTLPRPSPASHTTPLSTANTTTASSSPMEDLIDTLVTTAIIDESSSFPVHTKRRQCMADMYPISRAAAASLDLNPPRPSNTVLASKFAKKRLEDMPSVHQDPFGAVFSLLVAVFTSLTTHEFGRLVHPLWERYIDDRNPRAFVPAAFLLMQCAEKVPKNVVEAFTHDFYSSDPFRRLSAVEKQAALAGYRFNILAQEYIPTSSRKRPFRGDGGAFSTPFVPTDLGSNRFTMDEPRWMAKLKHASNFPIELKRQIQELGWDDDDQGEEHEALKKVLTPLALLPSFYLEEEDEPNEGGDGTGLGGGRGGGENETRHVNVSKIIARRKRAATVHALTSANLSMVDLLGDDFGGVSSALRELLEMFLRDDPALFLRPFLGDLGKSKINHQRELLTRLRYLVDLRSKLPPGFSYILFNYLAGMLKWLTRENKEDGLVLMTLIHPILAELALSTNELSTRDLRKSKIEHLLASTGRFWFTNEQPASMFPRGLTDTRTPFSILDVPWDIFSVAMLRISHIQFLTNFLARYPREVYAVKKTLQDYEPLIAFLPYGGPNGSTSRKKKRSSFQPGAPDTYFPDINLRKRRDTTFVFEEEEQQANTKLDILKPVPRISQQEEDVGLLSALRARVWLRFIDTLLIGLNKNYNDRNELERILKGVNMIIMEHNMDFEIIGQALILYTRVVTKFKRLFLGSRGHGIFLPALFKVFCEVERFSHVRSAITFAWCRFYAVHEETFVFQMLGALVPVILNAYDKSTSLGAWMTDNLFTLMQSMHNPPRLGATSDVLGLQLQVELDDHERSVQERIDAVSNPMAMPLSTTILKPLARSVTAPIVPLVVSDYDNRPFLLQNFVKLFLTIIAYDPGSLRAEQFVKMMRHMLPRFCVLGNLTSLVSEGIAALIEVFAKFSKNAKPAAATANTSGHTGAPHINITIPHFFEDRNNNTNAGQGASGGYDTSGMGSGAHGNSSNNNTGNNTSRPESTQHAYGKQWQQNDRLTIKKEFVLLVNEFLKCHGVLTETNHEKMANIIRIIMRDYASIRGAICPTDWIKSYLVDALQSMVDMRNYTKSFKTMLLQIYAQLRTQWKTVELADVYEGFAIILENGQGKAINMNDIAGLMMDKFVSFGLSIATRLSDWESGQEAHTKFCNVLVRLIVAIMENSTQDVLREIEQLQPSVLLIGKIIIPMCLQYDLRWDYSSISVIRRYRPEPTANWMRLMAYISKCCSQASLLKSKSSGFSLSALTSNIGQTTSGSSGGGSGPHDGVGGASGAAADMGEVLSDPKDKKQQTPTAIAHLFSLSIVAMKVILLRGAKSLDKVRGSWVQVAYFLKGALIFGQTLKTLKPRSGRSTPRMPLSPGLSPPSAFPPPSPITPDSNHTSFLQNNNSTANGTNTNSNVPLSTAILYDYATWCFLEFVICYKSPLKLFLRSFLDEKLNEMGSRVSPSGSRSNSMLNSPSSMGSRRSNRWKSWGHNDTGGESSEDHQQQQQQQPDSSPTCGLGLHIPNNNPPPASPSLSVHPPSIDSSLANEAAGGSPRSPRSPSYQRGSSSQRKRRPTSGGNPASTELHVIHAETITALMNIQNALGYRTTLPWGTDHLQNHTQQQSIPWTYRAAVSKVSYEWRLIMQLYSQLVDASMISSSNKLPTTPTTTS</sequence>
<reference evidence="3" key="1">
    <citation type="journal article" date="2022" name="IScience">
        <title>Evolution of zygomycete secretomes and the origins of terrestrial fungal ecologies.</title>
        <authorList>
            <person name="Chang Y."/>
            <person name="Wang Y."/>
            <person name="Mondo S."/>
            <person name="Ahrendt S."/>
            <person name="Andreopoulos W."/>
            <person name="Barry K."/>
            <person name="Beard J."/>
            <person name="Benny G.L."/>
            <person name="Blankenship S."/>
            <person name="Bonito G."/>
            <person name="Cuomo C."/>
            <person name="Desiro A."/>
            <person name="Gervers K.A."/>
            <person name="Hundley H."/>
            <person name="Kuo A."/>
            <person name="LaButti K."/>
            <person name="Lang B.F."/>
            <person name="Lipzen A."/>
            <person name="O'Donnell K."/>
            <person name="Pangilinan J."/>
            <person name="Reynolds N."/>
            <person name="Sandor L."/>
            <person name="Smith M.E."/>
            <person name="Tsang A."/>
            <person name="Grigoriev I.V."/>
            <person name="Stajich J.E."/>
            <person name="Spatafora J.W."/>
        </authorList>
    </citation>
    <scope>NUCLEOTIDE SEQUENCE</scope>
    <source>
        <strain evidence="3">RSA 2281</strain>
    </source>
</reference>
<feature type="region of interest" description="Disordered" evidence="1">
    <location>
        <begin position="2329"/>
        <end position="2380"/>
    </location>
</feature>
<dbReference type="GO" id="GO:0005261">
    <property type="term" value="F:monoatomic cation channel activity"/>
    <property type="evidence" value="ECO:0007669"/>
    <property type="project" value="TreeGrafter"/>
</dbReference>
<feature type="region of interest" description="Disordered" evidence="1">
    <location>
        <begin position="1284"/>
        <end position="1307"/>
    </location>
</feature>
<feature type="region of interest" description="Disordered" evidence="1">
    <location>
        <begin position="2235"/>
        <end position="2260"/>
    </location>
</feature>
<feature type="compositionally biased region" description="Low complexity" evidence="1">
    <location>
        <begin position="2517"/>
        <end position="2534"/>
    </location>
</feature>
<feature type="domain" description="Protein UNC80 C-terminal" evidence="2">
    <location>
        <begin position="1612"/>
        <end position="1764"/>
    </location>
</feature>
<feature type="compositionally biased region" description="Pro residues" evidence="1">
    <location>
        <begin position="2344"/>
        <end position="2356"/>
    </location>
</feature>
<feature type="compositionally biased region" description="Low complexity" evidence="1">
    <location>
        <begin position="1951"/>
        <end position="1964"/>
    </location>
</feature>
<dbReference type="InterPro" id="IPR046460">
    <property type="entry name" value="UNC80_C"/>
</dbReference>
<reference evidence="3" key="2">
    <citation type="submission" date="2023-02" db="EMBL/GenBank/DDBJ databases">
        <authorList>
            <consortium name="DOE Joint Genome Institute"/>
            <person name="Mondo S.J."/>
            <person name="Chang Y."/>
            <person name="Wang Y."/>
            <person name="Ahrendt S."/>
            <person name="Andreopoulos W."/>
            <person name="Barry K."/>
            <person name="Beard J."/>
            <person name="Benny G.L."/>
            <person name="Blankenship S."/>
            <person name="Bonito G."/>
            <person name="Cuomo C."/>
            <person name="Desiro A."/>
            <person name="Gervers K.A."/>
            <person name="Hundley H."/>
            <person name="Kuo A."/>
            <person name="LaButti K."/>
            <person name="Lang B.F."/>
            <person name="Lipzen A."/>
            <person name="O'Donnell K."/>
            <person name="Pangilinan J."/>
            <person name="Reynolds N."/>
            <person name="Sandor L."/>
            <person name="Smith M.W."/>
            <person name="Tsang A."/>
            <person name="Grigoriev I.V."/>
            <person name="Stajich J.E."/>
            <person name="Spatafora J.W."/>
        </authorList>
    </citation>
    <scope>NUCLEOTIDE SEQUENCE</scope>
    <source>
        <strain evidence="3">RSA 2281</strain>
    </source>
</reference>
<feature type="compositionally biased region" description="Polar residues" evidence="1">
    <location>
        <begin position="1965"/>
        <end position="1977"/>
    </location>
</feature>
<dbReference type="GO" id="GO:0034703">
    <property type="term" value="C:cation channel complex"/>
    <property type="evidence" value="ECO:0007669"/>
    <property type="project" value="TreeGrafter"/>
</dbReference>
<feature type="domain" description="Protein UNC80 C-terminal" evidence="2">
    <location>
        <begin position="1306"/>
        <end position="1454"/>
    </location>
</feature>
<dbReference type="Proteomes" id="UP001209540">
    <property type="component" value="Unassembled WGS sequence"/>
</dbReference>
<name>A0AAD5KC54_9FUNG</name>
<feature type="compositionally biased region" description="Low complexity" evidence="1">
    <location>
        <begin position="1006"/>
        <end position="1022"/>
    </location>
</feature>
<comment type="caution">
    <text evidence="3">The sequence shown here is derived from an EMBL/GenBank/DDBJ whole genome shotgun (WGS) entry which is preliminary data.</text>
</comment>
<dbReference type="SUPFAM" id="SSF48371">
    <property type="entry name" value="ARM repeat"/>
    <property type="match status" value="1"/>
</dbReference>
<protein>
    <recommendedName>
        <fullName evidence="2">Protein UNC80 C-terminal domain-containing protein</fullName>
    </recommendedName>
</protein>
<keyword evidence="4" id="KW-1185">Reference proteome</keyword>
<feature type="region of interest" description="Disordered" evidence="1">
    <location>
        <begin position="993"/>
        <end position="1022"/>
    </location>
</feature>
<evidence type="ECO:0000313" key="3">
    <source>
        <dbReference type="EMBL" id="KAI9265078.1"/>
    </source>
</evidence>
<feature type="compositionally biased region" description="Low complexity" evidence="1">
    <location>
        <begin position="77"/>
        <end position="105"/>
    </location>
</feature>
<feature type="region of interest" description="Disordered" evidence="1">
    <location>
        <begin position="1"/>
        <end position="60"/>
    </location>
</feature>
<proteinExistence type="predicted"/>
<dbReference type="Pfam" id="PF20262">
    <property type="entry name" value="UNC80_C"/>
    <property type="match status" value="2"/>
</dbReference>
<dbReference type="EMBL" id="JAIXMP010000011">
    <property type="protein sequence ID" value="KAI9265078.1"/>
    <property type="molecule type" value="Genomic_DNA"/>
</dbReference>
<accession>A0AAD5KC54</accession>
<feature type="compositionally biased region" description="Low complexity" evidence="1">
    <location>
        <begin position="2424"/>
        <end position="2447"/>
    </location>
</feature>
<organism evidence="3 4">
    <name type="scientific">Phascolomyces articulosus</name>
    <dbReference type="NCBI Taxonomy" id="60185"/>
    <lineage>
        <taxon>Eukaryota</taxon>
        <taxon>Fungi</taxon>
        <taxon>Fungi incertae sedis</taxon>
        <taxon>Mucoromycota</taxon>
        <taxon>Mucoromycotina</taxon>
        <taxon>Mucoromycetes</taxon>
        <taxon>Mucorales</taxon>
        <taxon>Lichtheimiaceae</taxon>
        <taxon>Phascolomyces</taxon>
    </lineage>
</organism>
<feature type="region of interest" description="Disordered" evidence="1">
    <location>
        <begin position="1927"/>
        <end position="1977"/>
    </location>
</feature>
<feature type="compositionally biased region" description="Low complexity" evidence="1">
    <location>
        <begin position="578"/>
        <end position="593"/>
    </location>
</feature>
<dbReference type="GO" id="GO:0055080">
    <property type="term" value="P:monoatomic cation homeostasis"/>
    <property type="evidence" value="ECO:0007669"/>
    <property type="project" value="TreeGrafter"/>
</dbReference>